<feature type="compositionally biased region" description="Basic residues" evidence="1">
    <location>
        <begin position="508"/>
        <end position="520"/>
    </location>
</feature>
<protein>
    <submittedName>
        <fullName evidence="2">Elongator complex protein 2</fullName>
    </submittedName>
</protein>
<name>A0A0B7G4Z3_THACB</name>
<feature type="compositionally biased region" description="Acidic residues" evidence="1">
    <location>
        <begin position="1255"/>
        <end position="1271"/>
    </location>
</feature>
<feature type="compositionally biased region" description="Polar residues" evidence="1">
    <location>
        <begin position="522"/>
        <end position="532"/>
    </location>
</feature>
<keyword evidence="3" id="KW-1185">Reference proteome</keyword>
<feature type="region of interest" description="Disordered" evidence="1">
    <location>
        <begin position="474"/>
        <end position="610"/>
    </location>
</feature>
<gene>
    <name evidence="2" type="ORF">RSOLAG1IB_10833</name>
</gene>
<evidence type="ECO:0000256" key="1">
    <source>
        <dbReference type="SAM" id="MobiDB-lite"/>
    </source>
</evidence>
<evidence type="ECO:0000313" key="3">
    <source>
        <dbReference type="Proteomes" id="UP000059188"/>
    </source>
</evidence>
<feature type="region of interest" description="Disordered" evidence="1">
    <location>
        <begin position="629"/>
        <end position="653"/>
    </location>
</feature>
<feature type="compositionally biased region" description="Polar residues" evidence="1">
    <location>
        <begin position="1180"/>
        <end position="1215"/>
    </location>
</feature>
<feature type="compositionally biased region" description="Polar residues" evidence="1">
    <location>
        <begin position="633"/>
        <end position="653"/>
    </location>
</feature>
<feature type="compositionally biased region" description="Low complexity" evidence="1">
    <location>
        <begin position="490"/>
        <end position="500"/>
    </location>
</feature>
<proteinExistence type="predicted"/>
<feature type="region of interest" description="Disordered" evidence="1">
    <location>
        <begin position="1180"/>
        <end position="1271"/>
    </location>
</feature>
<evidence type="ECO:0000313" key="2">
    <source>
        <dbReference type="EMBL" id="CEL63532.1"/>
    </source>
</evidence>
<reference evidence="2 3" key="1">
    <citation type="submission" date="2014-11" db="EMBL/GenBank/DDBJ databases">
        <authorList>
            <person name="Wibberg Daniel"/>
        </authorList>
    </citation>
    <scope>NUCLEOTIDE SEQUENCE [LARGE SCALE GENOMIC DNA]</scope>
    <source>
        <strain evidence="2">Rhizoctonia solani AG1-IB 7/3/14</strain>
    </source>
</reference>
<dbReference type="EMBL" id="LN679184">
    <property type="protein sequence ID" value="CEL63532.1"/>
    <property type="molecule type" value="Genomic_DNA"/>
</dbReference>
<sequence>MSLATDSDAFAYHCDYITSANIWWVYWKLLVIYGAPAVGGEGFRQAQQLLVDSPIITAGGYAAAIPAWKEMHKEPQRLPEALKCYGQDQATLFVKFYNKSFPLVKKHDDNYLSRDWFDPEVHLEVRKVFENFGLALDDHDLECFRRMGLAARMYARLPLWDPKLGVEDDKEGLGIHHNNYFYCRAALPARPIAAQWSRVSSLISTTGAGVEFLEYLLDRCKPMWTQNTESLRANWYHTNRGTQQVVADWLAPGNYPDGYIASRLNKASAIQWIENPFTYLALRYVDKAVDPKHRLSMLRLDYGAGRTDGLKALKPEKLDEIRIFKEGVPKTGCANVGKLAQTLKEFAKTSLIPFIQDGQAQDLEALLEANPCTRIISPVFWRTVQPISYATSWSIADHNQIIPGTIIGWGLALDAYHTLVVDHLLYHRCVYWLFDLAKVSSKDRTKDSVPSDTENETDSDWDATAEMEPITGIGNPILHVTQPGTRGRVPPSSLISIPPSHTTDHQRFLGRKKRAKKPRLSQKPQKTLQDSLTVAHCSQGPHTQSSRRIASGSISDQGSLAQVPSPLQEDAHEDILSNNPPPSPGLPQDAMDTEQPRDTQEPSHSLLWPNQSPLYPSAWSVSAIQSPHARSPQLPSVSATNSGNLLPSNKPSPFTSLVPENAHVLVGATQSSVAETDTPIDVIGCWAVWQTDGTRRWNEKQFTFDHLDSEAVARAFPNWQLTENQEEIMREMSVSGILVNGFLSSRLFPGLDGQLFFGPVRQRADVVRKADKAKTRTLMALDGIHHLQRRMLNNLLVNIPRLVCESTYPSSYVHDNLAVHIYHTKLSYLKMVAASIHKAQIPLDDAWAEAVFLAVSDKVFANEGFEWHESGELVMDVSWVFAGGVTNHPNAGKVVVLIVPHPVAPLDRLWSTYDRYLATAVAQGPSLSAAMSHAIMAGPVQALQTYGFVEGRVIRPNGPVSTAALPVIDNVDFDQGPQFRRVVYSRRTGYPSEEEHSVAFDYGMRQVEVKTLPRTLQSLCSCFSDGRFLRELPWMFLSYSGKGSSEPELLPHFYRAEQELLKKRTELSSALEKYYSELVFSLAKSKVAASWDSICGNGADSHTTNLVLVPDSITGPTTSTPVATHLLPPNTSDQVDQILPKMNLAGLAAINAVSPLGFRRPTTETGRFQNTDRRFLVPSRTLSPPTIHAGQSQRHTSGVGPSSLLWSTSLQSMLTRSPPPTSQVIIDDNQRNKRKLTISSSSPTKGKTRCRLDDCNYDDDDDGDGDDEAFN</sequence>
<feature type="compositionally biased region" description="Polar residues" evidence="1">
    <location>
        <begin position="540"/>
        <end position="562"/>
    </location>
</feature>
<accession>A0A0B7G4Z3</accession>
<dbReference type="AlphaFoldDB" id="A0A0B7G4Z3"/>
<organism evidence="2 3">
    <name type="scientific">Thanatephorus cucumeris (strain AG1-IB / isolate 7/3/14)</name>
    <name type="common">Lettuce bottom rot fungus</name>
    <name type="synonym">Rhizoctonia solani</name>
    <dbReference type="NCBI Taxonomy" id="1108050"/>
    <lineage>
        <taxon>Eukaryota</taxon>
        <taxon>Fungi</taxon>
        <taxon>Dikarya</taxon>
        <taxon>Basidiomycota</taxon>
        <taxon>Agaricomycotina</taxon>
        <taxon>Agaricomycetes</taxon>
        <taxon>Cantharellales</taxon>
        <taxon>Ceratobasidiaceae</taxon>
        <taxon>Rhizoctonia</taxon>
        <taxon>Rhizoctonia solani AG-1</taxon>
    </lineage>
</organism>
<dbReference type="Proteomes" id="UP000059188">
    <property type="component" value="Unassembled WGS sequence"/>
</dbReference>